<dbReference type="InterPro" id="IPR044967">
    <property type="entry name" value="PTAC10"/>
</dbReference>
<dbReference type="PROSITE" id="PS50126">
    <property type="entry name" value="S1"/>
    <property type="match status" value="1"/>
</dbReference>
<evidence type="ECO:0000313" key="3">
    <source>
        <dbReference type="EMBL" id="KAG2496406.1"/>
    </source>
</evidence>
<evidence type="ECO:0000256" key="1">
    <source>
        <dbReference type="SAM" id="MobiDB-lite"/>
    </source>
</evidence>
<organism evidence="3 4">
    <name type="scientific">Edaphochlamys debaryana</name>
    <dbReference type="NCBI Taxonomy" id="47281"/>
    <lineage>
        <taxon>Eukaryota</taxon>
        <taxon>Viridiplantae</taxon>
        <taxon>Chlorophyta</taxon>
        <taxon>core chlorophytes</taxon>
        <taxon>Chlorophyceae</taxon>
        <taxon>CS clade</taxon>
        <taxon>Chlamydomonadales</taxon>
        <taxon>Chlamydomonadales incertae sedis</taxon>
        <taxon>Edaphochlamys</taxon>
    </lineage>
</organism>
<dbReference type="PANTHER" id="PTHR36371:SF1">
    <property type="entry name" value="PROTEIN PLASTID TRANSCRIPTIONALLY ACTIVE 10"/>
    <property type="match status" value="1"/>
</dbReference>
<gene>
    <name evidence="3" type="ORF">HYH03_005633</name>
</gene>
<dbReference type="OrthoDB" id="514964at2759"/>
<accession>A0A836C101</accession>
<dbReference type="InterPro" id="IPR003029">
    <property type="entry name" value="S1_domain"/>
</dbReference>
<dbReference type="EMBL" id="JAEHOE010000019">
    <property type="protein sequence ID" value="KAG2496406.1"/>
    <property type="molecule type" value="Genomic_DNA"/>
</dbReference>
<evidence type="ECO:0000259" key="2">
    <source>
        <dbReference type="PROSITE" id="PS50126"/>
    </source>
</evidence>
<feature type="region of interest" description="Disordered" evidence="1">
    <location>
        <begin position="1"/>
        <end position="23"/>
    </location>
</feature>
<feature type="compositionally biased region" description="Acidic residues" evidence="1">
    <location>
        <begin position="1"/>
        <end position="11"/>
    </location>
</feature>
<dbReference type="SUPFAM" id="SSF50249">
    <property type="entry name" value="Nucleic acid-binding proteins"/>
    <property type="match status" value="1"/>
</dbReference>
<name>A0A836C101_9CHLO</name>
<keyword evidence="4" id="KW-1185">Reference proteome</keyword>
<evidence type="ECO:0000313" key="4">
    <source>
        <dbReference type="Proteomes" id="UP000612055"/>
    </source>
</evidence>
<dbReference type="GO" id="GO:0003723">
    <property type="term" value="F:RNA binding"/>
    <property type="evidence" value="ECO:0007669"/>
    <property type="project" value="InterPro"/>
</dbReference>
<feature type="domain" description="S1 motif" evidence="2">
    <location>
        <begin position="103"/>
        <end position="175"/>
    </location>
</feature>
<proteinExistence type="predicted"/>
<dbReference type="GO" id="GO:0000427">
    <property type="term" value="C:plastid-encoded plastid RNA polymerase complex"/>
    <property type="evidence" value="ECO:0007669"/>
    <property type="project" value="InterPro"/>
</dbReference>
<dbReference type="Proteomes" id="UP000612055">
    <property type="component" value="Unassembled WGS sequence"/>
</dbReference>
<sequence length="285" mass="32595">MNMDDDGEDNYMDLPDYQVFDPDKGPLEKRVQRSFLDAVADDKMDLRDTEYWFSTPEEGWNATPKRVYFMTADEEPLFPMPWHNPEEEEDALERIGVDQLEEGRVYLGRVTDVWLHHGAQVDIGAEFDGLVPCNEDHWELAVDHIDIGEVVMVEVHKLRTPGLYRWPVQLKFTVRGLQDLMMPPDDYVAPVDHGWAEANGWTPEDVAEAAGRTLEVPTYYPPQDDNAIAEQVLEGYGTGRMPWRLRDSEPVEDYIDDPLDNPIQEAWDARGDELEAAASELASSL</sequence>
<comment type="caution">
    <text evidence="3">The sequence shown here is derived from an EMBL/GenBank/DDBJ whole genome shotgun (WGS) entry which is preliminary data.</text>
</comment>
<protein>
    <recommendedName>
        <fullName evidence="2">S1 motif domain-containing protein</fullName>
    </recommendedName>
</protein>
<reference evidence="3" key="1">
    <citation type="journal article" date="2020" name="bioRxiv">
        <title>Comparative genomics of Chlamydomonas.</title>
        <authorList>
            <person name="Craig R.J."/>
            <person name="Hasan A.R."/>
            <person name="Ness R.W."/>
            <person name="Keightley P.D."/>
        </authorList>
    </citation>
    <scope>NUCLEOTIDE SEQUENCE</scope>
    <source>
        <strain evidence="3">CCAP 11/70</strain>
    </source>
</reference>
<dbReference type="InterPro" id="IPR012340">
    <property type="entry name" value="NA-bd_OB-fold"/>
</dbReference>
<dbReference type="AlphaFoldDB" id="A0A836C101"/>
<dbReference type="PANTHER" id="PTHR36371">
    <property type="entry name" value="PROTEIN PLASTID TRANSCRIPTIONALLY ACTIVE 10"/>
    <property type="match status" value="1"/>
</dbReference>